<dbReference type="AlphaFoldDB" id="A0A223CYV2"/>
<organism evidence="2 3">
    <name type="scientific">Tumebacillus algifaecis</name>
    <dbReference type="NCBI Taxonomy" id="1214604"/>
    <lineage>
        <taxon>Bacteria</taxon>
        <taxon>Bacillati</taxon>
        <taxon>Bacillota</taxon>
        <taxon>Bacilli</taxon>
        <taxon>Bacillales</taxon>
        <taxon>Alicyclobacillaceae</taxon>
        <taxon>Tumebacillus</taxon>
    </lineage>
</organism>
<dbReference type="OrthoDB" id="2382381at2"/>
<accession>A0A223CYV2</accession>
<reference evidence="2 3" key="1">
    <citation type="journal article" date="2015" name="Int. J. Syst. Evol. Microbiol.">
        <title>Tumebacillus algifaecis sp. nov., isolated from decomposing algal scum.</title>
        <authorList>
            <person name="Wu Y.F."/>
            <person name="Zhang B."/>
            <person name="Xing P."/>
            <person name="Wu Q.L."/>
            <person name="Liu S.J."/>
        </authorList>
    </citation>
    <scope>NUCLEOTIDE SEQUENCE [LARGE SCALE GENOMIC DNA]</scope>
    <source>
        <strain evidence="2 3">THMBR28</strain>
    </source>
</reference>
<dbReference type="KEGG" id="tab:CIG75_04165"/>
<dbReference type="RefSeq" id="WP_094235511.1">
    <property type="nucleotide sequence ID" value="NZ_CP022657.1"/>
</dbReference>
<gene>
    <name evidence="2" type="ORF">CIG75_04165</name>
</gene>
<feature type="region of interest" description="Disordered" evidence="1">
    <location>
        <begin position="77"/>
        <end position="99"/>
    </location>
</feature>
<keyword evidence="3" id="KW-1185">Reference proteome</keyword>
<dbReference type="Proteomes" id="UP000214688">
    <property type="component" value="Chromosome"/>
</dbReference>
<evidence type="ECO:0000313" key="2">
    <source>
        <dbReference type="EMBL" id="ASS74257.1"/>
    </source>
</evidence>
<proteinExistence type="predicted"/>
<evidence type="ECO:0000313" key="3">
    <source>
        <dbReference type="Proteomes" id="UP000214688"/>
    </source>
</evidence>
<name>A0A223CYV2_9BACL</name>
<evidence type="ECO:0000256" key="1">
    <source>
        <dbReference type="SAM" id="MobiDB-lite"/>
    </source>
</evidence>
<sequence length="99" mass="11366">MIDGMIRNAGRYGLPLQLMKIVQEPQTEAPQTSEPLIRAVEKVNRSVPPRASAVPREEWVLYAELRVQMKRLRCPDQRRSYSHRTEGGVTSARHVDEKV</sequence>
<dbReference type="EMBL" id="CP022657">
    <property type="protein sequence ID" value="ASS74257.1"/>
    <property type="molecule type" value="Genomic_DNA"/>
</dbReference>
<protein>
    <submittedName>
        <fullName evidence="2">Uncharacterized protein</fullName>
    </submittedName>
</protein>
<feature type="compositionally biased region" description="Basic and acidic residues" evidence="1">
    <location>
        <begin position="77"/>
        <end position="86"/>
    </location>
</feature>